<feature type="transmembrane region" description="Helical" evidence="1">
    <location>
        <begin position="21"/>
        <end position="45"/>
    </location>
</feature>
<sequence length="92" mass="9926">MENTIINKVQKWDDLPAKEKSQILMAAFLILAAVVLVFACFFMTLQVGASILGASGEFLATAMALLGLSLIVKNSLIDIQTQVQEKLGNDKA</sequence>
<accession>A0A6I2U4F9</accession>
<keyword evidence="1" id="KW-0472">Membrane</keyword>
<protein>
    <submittedName>
        <fullName evidence="2">Uncharacterized protein</fullName>
    </submittedName>
</protein>
<gene>
    <name evidence="2" type="ORF">FYJ72_12305</name>
</gene>
<organism evidence="2 3">
    <name type="scientific">Segatella copri</name>
    <dbReference type="NCBI Taxonomy" id="165179"/>
    <lineage>
        <taxon>Bacteria</taxon>
        <taxon>Pseudomonadati</taxon>
        <taxon>Bacteroidota</taxon>
        <taxon>Bacteroidia</taxon>
        <taxon>Bacteroidales</taxon>
        <taxon>Prevotellaceae</taxon>
        <taxon>Segatella</taxon>
    </lineage>
</organism>
<keyword evidence="1" id="KW-0812">Transmembrane</keyword>
<proteinExistence type="predicted"/>
<evidence type="ECO:0000313" key="2">
    <source>
        <dbReference type="EMBL" id="MST78424.1"/>
    </source>
</evidence>
<evidence type="ECO:0000313" key="3">
    <source>
        <dbReference type="Proteomes" id="UP000450161"/>
    </source>
</evidence>
<evidence type="ECO:0000256" key="1">
    <source>
        <dbReference type="SAM" id="Phobius"/>
    </source>
</evidence>
<name>A0A6I2U4F9_9BACT</name>
<feature type="transmembrane region" description="Helical" evidence="1">
    <location>
        <begin position="51"/>
        <end position="72"/>
    </location>
</feature>
<dbReference type="Proteomes" id="UP000450161">
    <property type="component" value="Unassembled WGS sequence"/>
</dbReference>
<reference evidence="2 3" key="1">
    <citation type="submission" date="2019-08" db="EMBL/GenBank/DDBJ databases">
        <title>In-depth cultivation of the pig gut microbiome towards novel bacterial diversity and tailored functional studies.</title>
        <authorList>
            <person name="Wylensek D."/>
            <person name="Hitch T.C.A."/>
            <person name="Clavel T."/>
        </authorList>
    </citation>
    <scope>NUCLEOTIDE SEQUENCE [LARGE SCALE GENOMIC DNA]</scope>
    <source>
        <strain evidence="2 3">LKV-178-WT-2C</strain>
    </source>
</reference>
<comment type="caution">
    <text evidence="2">The sequence shown here is derived from an EMBL/GenBank/DDBJ whole genome shotgun (WGS) entry which is preliminary data.</text>
</comment>
<dbReference type="RefSeq" id="WP_154482484.1">
    <property type="nucleotide sequence ID" value="NZ_VUNF01000028.1"/>
</dbReference>
<keyword evidence="1" id="KW-1133">Transmembrane helix</keyword>
<dbReference type="AlphaFoldDB" id="A0A6I2U4F9"/>
<dbReference type="EMBL" id="VUNF01000028">
    <property type="protein sequence ID" value="MST78424.1"/>
    <property type="molecule type" value="Genomic_DNA"/>
</dbReference>